<protein>
    <submittedName>
        <fullName evidence="1">Uncharacterized protein</fullName>
    </submittedName>
</protein>
<reference evidence="1" key="1">
    <citation type="submission" date="2021-01" db="EMBL/GenBank/DDBJ databases">
        <authorList>
            <consortium name="Genoscope - CEA"/>
            <person name="William W."/>
        </authorList>
    </citation>
    <scope>NUCLEOTIDE SEQUENCE</scope>
</reference>
<comment type="caution">
    <text evidence="1">The sequence shown here is derived from an EMBL/GenBank/DDBJ whole genome shotgun (WGS) entry which is preliminary data.</text>
</comment>
<dbReference type="OrthoDB" id="292844at2759"/>
<dbReference type="AlphaFoldDB" id="A0A8S1P452"/>
<name>A0A8S1P452_9CILI</name>
<keyword evidence="2" id="KW-1185">Reference proteome</keyword>
<dbReference type="Proteomes" id="UP000692954">
    <property type="component" value="Unassembled WGS sequence"/>
</dbReference>
<evidence type="ECO:0000313" key="1">
    <source>
        <dbReference type="EMBL" id="CAD8097823.1"/>
    </source>
</evidence>
<gene>
    <name evidence="1" type="ORF">PSON_ATCC_30995.1.T0690082</name>
</gene>
<organism evidence="1 2">
    <name type="scientific">Paramecium sonneborni</name>
    <dbReference type="NCBI Taxonomy" id="65129"/>
    <lineage>
        <taxon>Eukaryota</taxon>
        <taxon>Sar</taxon>
        <taxon>Alveolata</taxon>
        <taxon>Ciliophora</taxon>
        <taxon>Intramacronucleata</taxon>
        <taxon>Oligohymenophorea</taxon>
        <taxon>Peniculida</taxon>
        <taxon>Parameciidae</taxon>
        <taxon>Paramecium</taxon>
    </lineage>
</organism>
<dbReference type="EMBL" id="CAJJDN010000069">
    <property type="protein sequence ID" value="CAD8097823.1"/>
    <property type="molecule type" value="Genomic_DNA"/>
</dbReference>
<proteinExistence type="predicted"/>
<accession>A0A8S1P452</accession>
<sequence>MNDLTCLLNFKREQFHIHIRKQRNEKQFKESRKHYISSLFCQQTQMQEISAKIREKMEKGEELSGNLLIMILERIEEVLERENNLKLLDTIDAAIWMIKSVDIQTYEDELSDNCIMQRIIDKMIQLSQGYSIHNEHMNQQIIIYAAKFLKYWTLMDDKLIYNYYGEVAETVYFLINKQEVIFIKRGVEIMLNLFECDDGRLLYKLHELLICGQSLVKPICILIQNHLNFDIQTTLWKIILQTFLMQNRNGMNQYLNYINEDNKSTFFDILIELVQESEENSRKLFRYQLHLIHLILEYSQYERELLYEYIKQKMNSSEFKIKIKDYWAFHEWNSIQNVVQQIQTHLEE</sequence>
<evidence type="ECO:0000313" key="2">
    <source>
        <dbReference type="Proteomes" id="UP000692954"/>
    </source>
</evidence>